<dbReference type="EMBL" id="ML179053">
    <property type="protein sequence ID" value="THV04774.1"/>
    <property type="molecule type" value="Genomic_DNA"/>
</dbReference>
<keyword evidence="2" id="KW-1185">Reference proteome</keyword>
<name>A0A4S8MR20_DENBC</name>
<accession>A0A4S8MR20</accession>
<dbReference type="Proteomes" id="UP000297245">
    <property type="component" value="Unassembled WGS sequence"/>
</dbReference>
<organism evidence="1 2">
    <name type="scientific">Dendrothele bispora (strain CBS 962.96)</name>
    <dbReference type="NCBI Taxonomy" id="1314807"/>
    <lineage>
        <taxon>Eukaryota</taxon>
        <taxon>Fungi</taxon>
        <taxon>Dikarya</taxon>
        <taxon>Basidiomycota</taxon>
        <taxon>Agaricomycotina</taxon>
        <taxon>Agaricomycetes</taxon>
        <taxon>Agaricomycetidae</taxon>
        <taxon>Agaricales</taxon>
        <taxon>Agaricales incertae sedis</taxon>
        <taxon>Dendrothele</taxon>
    </lineage>
</organism>
<sequence length="293" mass="33339">MSSPPFEAFRIQDLPVELGRDILEIAARTHHRNALNLALVSRQISEWIRPVIYEMVTLGSSDAILFIRTMDSTPASFFARNVRVLCLTVSTRPADAFRILQTCTGVTSLACWVDFHRVAPRVPFQVPLAQLPLRRLSVEIGQFMELPLPHCLWLTTLTHLNLIFWVRHGSIEVPGLELFPSLTHLSISLRGSDVDETSLIGLLSAGRFLRILCIVLDEHEYEHIGDRDTTVIDPRIVYMPRSDNVPDWEAPYRGQPDTWFHAEEAVAEQMANYRSRSMFLFLSFVFSSVASLH</sequence>
<evidence type="ECO:0000313" key="2">
    <source>
        <dbReference type="Proteomes" id="UP000297245"/>
    </source>
</evidence>
<evidence type="ECO:0008006" key="3">
    <source>
        <dbReference type="Google" id="ProtNLM"/>
    </source>
</evidence>
<proteinExistence type="predicted"/>
<gene>
    <name evidence="1" type="ORF">K435DRAFT_648876</name>
</gene>
<dbReference type="AlphaFoldDB" id="A0A4S8MR20"/>
<protein>
    <recommendedName>
        <fullName evidence="3">F-box domain-containing protein</fullName>
    </recommendedName>
</protein>
<reference evidence="1 2" key="1">
    <citation type="journal article" date="2019" name="Nat. Ecol. Evol.">
        <title>Megaphylogeny resolves global patterns of mushroom evolution.</title>
        <authorList>
            <person name="Varga T."/>
            <person name="Krizsan K."/>
            <person name="Foldi C."/>
            <person name="Dima B."/>
            <person name="Sanchez-Garcia M."/>
            <person name="Sanchez-Ramirez S."/>
            <person name="Szollosi G.J."/>
            <person name="Szarkandi J.G."/>
            <person name="Papp V."/>
            <person name="Albert L."/>
            <person name="Andreopoulos W."/>
            <person name="Angelini C."/>
            <person name="Antonin V."/>
            <person name="Barry K.W."/>
            <person name="Bougher N.L."/>
            <person name="Buchanan P."/>
            <person name="Buyck B."/>
            <person name="Bense V."/>
            <person name="Catcheside P."/>
            <person name="Chovatia M."/>
            <person name="Cooper J."/>
            <person name="Damon W."/>
            <person name="Desjardin D."/>
            <person name="Finy P."/>
            <person name="Geml J."/>
            <person name="Haridas S."/>
            <person name="Hughes K."/>
            <person name="Justo A."/>
            <person name="Karasinski D."/>
            <person name="Kautmanova I."/>
            <person name="Kiss B."/>
            <person name="Kocsube S."/>
            <person name="Kotiranta H."/>
            <person name="LaButti K.M."/>
            <person name="Lechner B.E."/>
            <person name="Liimatainen K."/>
            <person name="Lipzen A."/>
            <person name="Lukacs Z."/>
            <person name="Mihaltcheva S."/>
            <person name="Morgado L.N."/>
            <person name="Niskanen T."/>
            <person name="Noordeloos M.E."/>
            <person name="Ohm R.A."/>
            <person name="Ortiz-Santana B."/>
            <person name="Ovrebo C."/>
            <person name="Racz N."/>
            <person name="Riley R."/>
            <person name="Savchenko A."/>
            <person name="Shiryaev A."/>
            <person name="Soop K."/>
            <person name="Spirin V."/>
            <person name="Szebenyi C."/>
            <person name="Tomsovsky M."/>
            <person name="Tulloss R.E."/>
            <person name="Uehling J."/>
            <person name="Grigoriev I.V."/>
            <person name="Vagvolgyi C."/>
            <person name="Papp T."/>
            <person name="Martin F.M."/>
            <person name="Miettinen O."/>
            <person name="Hibbett D.S."/>
            <person name="Nagy L.G."/>
        </authorList>
    </citation>
    <scope>NUCLEOTIDE SEQUENCE [LARGE SCALE GENOMIC DNA]</scope>
    <source>
        <strain evidence="1 2">CBS 962.96</strain>
    </source>
</reference>
<dbReference type="OrthoDB" id="3145912at2759"/>
<evidence type="ECO:0000313" key="1">
    <source>
        <dbReference type="EMBL" id="THV04774.1"/>
    </source>
</evidence>